<comment type="subcellular location">
    <subcellularLocation>
        <location evidence="5">Cell membrane</location>
        <topology evidence="5">Multi-pass membrane protein</topology>
    </subcellularLocation>
    <subcellularLocation>
        <location evidence="1">Membrane</location>
        <topology evidence="1">Multi-pass membrane protein</topology>
    </subcellularLocation>
</comment>
<dbReference type="PANTHER" id="PTHR43759:SF1">
    <property type="entry name" value="GLUCOSE IMPORT SYSTEM PERMEASE PROTEIN GLCT"/>
    <property type="match status" value="1"/>
</dbReference>
<name>A0ABR7JR00_9FIRM</name>
<feature type="transmembrane region" description="Helical" evidence="5">
    <location>
        <begin position="151"/>
        <end position="174"/>
    </location>
</feature>
<accession>A0ABR7JR00</accession>
<dbReference type="EMBL" id="JACRWE010000004">
    <property type="protein sequence ID" value="MBC5997041.1"/>
    <property type="molecule type" value="Genomic_DNA"/>
</dbReference>
<dbReference type="InterPro" id="IPR052730">
    <property type="entry name" value="Sugar_ABC_transporter"/>
</dbReference>
<comment type="similarity">
    <text evidence="5">Belongs to the binding-protein-dependent transport system permease family.</text>
</comment>
<dbReference type="Gene3D" id="1.10.3720.10">
    <property type="entry name" value="MetI-like"/>
    <property type="match status" value="1"/>
</dbReference>
<dbReference type="InterPro" id="IPR035906">
    <property type="entry name" value="MetI-like_sf"/>
</dbReference>
<dbReference type="PROSITE" id="PS50928">
    <property type="entry name" value="ABC_TM1"/>
    <property type="match status" value="1"/>
</dbReference>
<dbReference type="CDD" id="cd06261">
    <property type="entry name" value="TM_PBP2"/>
    <property type="match status" value="1"/>
</dbReference>
<dbReference type="Proteomes" id="UP000609849">
    <property type="component" value="Unassembled WGS sequence"/>
</dbReference>
<evidence type="ECO:0000256" key="2">
    <source>
        <dbReference type="ARBA" id="ARBA00022692"/>
    </source>
</evidence>
<feature type="transmembrane region" description="Helical" evidence="5">
    <location>
        <begin position="195"/>
        <end position="219"/>
    </location>
</feature>
<evidence type="ECO:0000256" key="5">
    <source>
        <dbReference type="RuleBase" id="RU363032"/>
    </source>
</evidence>
<feature type="transmembrane region" description="Helical" evidence="5">
    <location>
        <begin position="255"/>
        <end position="274"/>
    </location>
</feature>
<evidence type="ECO:0000313" key="7">
    <source>
        <dbReference type="EMBL" id="MBC5997041.1"/>
    </source>
</evidence>
<keyword evidence="2 5" id="KW-0812">Transmembrane</keyword>
<feature type="transmembrane region" description="Helical" evidence="5">
    <location>
        <begin position="7"/>
        <end position="26"/>
    </location>
</feature>
<reference evidence="7 8" key="1">
    <citation type="submission" date="2020-08" db="EMBL/GenBank/DDBJ databases">
        <authorList>
            <person name="Liu C."/>
            <person name="Sun Q."/>
        </authorList>
    </citation>
    <scope>NUCLEOTIDE SEQUENCE [LARGE SCALE GENOMIC DNA]</scope>
    <source>
        <strain evidence="7 8">NSJ-18</strain>
    </source>
</reference>
<evidence type="ECO:0000313" key="8">
    <source>
        <dbReference type="Proteomes" id="UP000609849"/>
    </source>
</evidence>
<dbReference type="SUPFAM" id="SSF161098">
    <property type="entry name" value="MetI-like"/>
    <property type="match status" value="1"/>
</dbReference>
<proteinExistence type="inferred from homology"/>
<feature type="domain" description="ABC transmembrane type-1" evidence="6">
    <location>
        <begin position="63"/>
        <end position="274"/>
    </location>
</feature>
<keyword evidence="5" id="KW-0813">Transport</keyword>
<evidence type="ECO:0000256" key="3">
    <source>
        <dbReference type="ARBA" id="ARBA00022989"/>
    </source>
</evidence>
<dbReference type="PANTHER" id="PTHR43759">
    <property type="entry name" value="TREHALOSE TRANSPORT SYSTEM PERMEASE PROTEIN SUGA"/>
    <property type="match status" value="1"/>
</dbReference>
<keyword evidence="8" id="KW-1185">Reference proteome</keyword>
<evidence type="ECO:0000256" key="4">
    <source>
        <dbReference type="ARBA" id="ARBA00023136"/>
    </source>
</evidence>
<dbReference type="Pfam" id="PF00528">
    <property type="entry name" value="BPD_transp_1"/>
    <property type="match status" value="1"/>
</dbReference>
<comment type="caution">
    <text evidence="7">The sequence shown here is derived from an EMBL/GenBank/DDBJ whole genome shotgun (WGS) entry which is preliminary data.</text>
</comment>
<organism evidence="7 8">
    <name type="scientific">Romboutsia faecis</name>
    <dbReference type="NCBI Taxonomy" id="2764597"/>
    <lineage>
        <taxon>Bacteria</taxon>
        <taxon>Bacillati</taxon>
        <taxon>Bacillota</taxon>
        <taxon>Clostridia</taxon>
        <taxon>Peptostreptococcales</taxon>
        <taxon>Peptostreptococcaceae</taxon>
        <taxon>Romboutsia</taxon>
    </lineage>
</organism>
<keyword evidence="4 5" id="KW-0472">Membrane</keyword>
<protein>
    <submittedName>
        <fullName evidence="7">ABC transporter permease subunit</fullName>
    </submittedName>
</protein>
<evidence type="ECO:0000259" key="6">
    <source>
        <dbReference type="PROSITE" id="PS50928"/>
    </source>
</evidence>
<dbReference type="InterPro" id="IPR000515">
    <property type="entry name" value="MetI-like"/>
</dbReference>
<evidence type="ECO:0000256" key="1">
    <source>
        <dbReference type="ARBA" id="ARBA00004141"/>
    </source>
</evidence>
<keyword evidence="3 5" id="KW-1133">Transmembrane helix</keyword>
<gene>
    <name evidence="7" type="ORF">H8923_09725</name>
</gene>
<sequence>MNKNLKPYLLIAPVAILLGTVMIVGISNCITQSLGYFPQIGMNNVTLDYYKEILGEATFLKSLLFSMKTSLISAFISVFIGVVLAYLLCQSKYSKLRIYILNLPIIIPHIIVVILTIFIFSQTGIISRIFYKLGIINDSSDFINLILDKKGIGIILVYLWKGIPYVVLTAYNILRKVSEKLEIVALNLGASKIQSFIYVVLPLAMPSIISSFIILFSFAFGSYEVPFLIGPSTPKVLSVYAYVNYISSDLSKRSFAMVINTILSVISFVLLIIYNKIFNNMYKYKL</sequence>
<dbReference type="RefSeq" id="WP_187127907.1">
    <property type="nucleotide sequence ID" value="NZ_JACRWE010000004.1"/>
</dbReference>
<feature type="transmembrane region" description="Helical" evidence="5">
    <location>
        <begin position="70"/>
        <end position="89"/>
    </location>
</feature>